<evidence type="ECO:0000313" key="3">
    <source>
        <dbReference type="RefSeq" id="XP_032350546.1"/>
    </source>
</evidence>
<dbReference type="AlphaFoldDB" id="A0A8B8U7I6"/>
<accession>A0A8B8U7I6</accession>
<feature type="region of interest" description="Disordered" evidence="1">
    <location>
        <begin position="145"/>
        <end position="340"/>
    </location>
</feature>
<evidence type="ECO:0000313" key="2">
    <source>
        <dbReference type="Proteomes" id="UP000694856"/>
    </source>
</evidence>
<evidence type="ECO:0000256" key="1">
    <source>
        <dbReference type="SAM" id="MobiDB-lite"/>
    </source>
</evidence>
<dbReference type="GeneID" id="106730321"/>
<reference evidence="3" key="1">
    <citation type="submission" date="2025-08" db="UniProtKB">
        <authorList>
            <consortium name="RefSeq"/>
        </authorList>
    </citation>
    <scope>IDENTIFICATION</scope>
    <source>
        <tissue evidence="3">Ear skin</tissue>
    </source>
</reference>
<feature type="region of interest" description="Disordered" evidence="1">
    <location>
        <begin position="353"/>
        <end position="392"/>
    </location>
</feature>
<feature type="compositionally biased region" description="Basic residues" evidence="1">
    <location>
        <begin position="173"/>
        <end position="189"/>
    </location>
</feature>
<dbReference type="RefSeq" id="XP_032350546.1">
    <property type="nucleotide sequence ID" value="XM_032494655.1"/>
</dbReference>
<name>A0A8B8U7I6_CAMFR</name>
<dbReference type="Proteomes" id="UP000694856">
    <property type="component" value="Chromosome 13"/>
</dbReference>
<protein>
    <submittedName>
        <fullName evidence="3">Translation initiation factor IF-2-like</fullName>
    </submittedName>
</protein>
<keyword evidence="2" id="KW-1185">Reference proteome</keyword>
<sequence>MPSEGRSSHAALKVRVGAPCAVIRVGTNLLAPPVGRGQHLSLQQPQILPDLQLLQILAHGAFLDQARMQLHDKEPRLFLEVTHTVKTKERKKQAAASAALMMPKEGTELVISQVFPLGAQTEGLEADKTESLLHSNFDVNMAPLGQESAGGRSDSLNVAPHTPGGLYRDVGKGRNHRSSQRSHLAHPTRPHPPGSLIWNLEAEHQQQQLPAPLPLPRAPASLGQWPSRRRPRPRGRGDRARGSGRIGQQVLTGARTAQPGSSPARGERSLRAARASPLPAAATPGPAACAAAPGLPSARPPPAAAAARGAGARPGAAGAAVAAEGGGGDRRARPFAGGDRGCAACGAEWERGRRGPATVGRSQGPGGPSAPHLPPPPRRGGPGGRRDQPGRGRFSWLVTETVLQLFWAPLRVCLGPAPGSFRTRQTEDLATRAPGRCPLRRRCERALAGALPLRASRPGAGPGAPARLRAYGRRLTTEPSGSLKGLFSPFIQASLWSKGKRVS</sequence>
<feature type="compositionally biased region" description="Low complexity" evidence="1">
    <location>
        <begin position="304"/>
        <end position="323"/>
    </location>
</feature>
<dbReference type="KEGG" id="cfr:106730321"/>
<feature type="compositionally biased region" description="Low complexity" evidence="1">
    <location>
        <begin position="272"/>
        <end position="297"/>
    </location>
</feature>
<gene>
    <name evidence="3" type="primary">LOC106730321</name>
</gene>
<proteinExistence type="predicted"/>
<organism evidence="2 3">
    <name type="scientific">Camelus ferus</name>
    <name type="common">Wild bactrian camel</name>
    <name type="synonym">Camelus bactrianus ferus</name>
    <dbReference type="NCBI Taxonomy" id="419612"/>
    <lineage>
        <taxon>Eukaryota</taxon>
        <taxon>Metazoa</taxon>
        <taxon>Chordata</taxon>
        <taxon>Craniata</taxon>
        <taxon>Vertebrata</taxon>
        <taxon>Euteleostomi</taxon>
        <taxon>Mammalia</taxon>
        <taxon>Eutheria</taxon>
        <taxon>Laurasiatheria</taxon>
        <taxon>Artiodactyla</taxon>
        <taxon>Tylopoda</taxon>
        <taxon>Camelidae</taxon>
        <taxon>Camelus</taxon>
    </lineage>
</organism>